<proteinExistence type="predicted"/>
<dbReference type="Proteomes" id="UP001163603">
    <property type="component" value="Chromosome 12"/>
</dbReference>
<dbReference type="EMBL" id="CM047747">
    <property type="protein sequence ID" value="KAJ0016969.1"/>
    <property type="molecule type" value="Genomic_DNA"/>
</dbReference>
<accession>A0ACC0XF16</accession>
<name>A0ACC0XF16_9ROSI</name>
<evidence type="ECO:0000313" key="1">
    <source>
        <dbReference type="EMBL" id="KAJ0016969.1"/>
    </source>
</evidence>
<keyword evidence="2" id="KW-1185">Reference proteome</keyword>
<protein>
    <submittedName>
        <fullName evidence="1">Uncharacterized protein</fullName>
    </submittedName>
</protein>
<sequence length="218" mass="24927">MYSSSYVLTDETRIRQLNLYLAAFKGDWDAAEGIYQEYPDEISARITEEGHSALHVAASANHTHFVKQLVNRMTRPDLALMDHDGNTAFFLAAGTGNVELVQFLLQKDKTLAIIRGTEMLPLQRAALLGHRDMVVFLYEITPHDDLHDADRIALFITLINTNFYDVALRLIERYPELAIARDRSEETALHALGRKRSLSSNFTDQNQRGFWKRFLNLC</sequence>
<reference evidence="2" key="1">
    <citation type="journal article" date="2023" name="G3 (Bethesda)">
        <title>Genome assembly and association tests identify interacting loci associated with vigor, precocity, and sex in interspecific pistachio rootstocks.</title>
        <authorList>
            <person name="Palmer W."/>
            <person name="Jacygrad E."/>
            <person name="Sagayaradj S."/>
            <person name="Cavanaugh K."/>
            <person name="Han R."/>
            <person name="Bertier L."/>
            <person name="Beede B."/>
            <person name="Kafkas S."/>
            <person name="Golino D."/>
            <person name="Preece J."/>
            <person name="Michelmore R."/>
        </authorList>
    </citation>
    <scope>NUCLEOTIDE SEQUENCE [LARGE SCALE GENOMIC DNA]</scope>
</reference>
<organism evidence="1 2">
    <name type="scientific">Pistacia integerrima</name>
    <dbReference type="NCBI Taxonomy" id="434235"/>
    <lineage>
        <taxon>Eukaryota</taxon>
        <taxon>Viridiplantae</taxon>
        <taxon>Streptophyta</taxon>
        <taxon>Embryophyta</taxon>
        <taxon>Tracheophyta</taxon>
        <taxon>Spermatophyta</taxon>
        <taxon>Magnoliopsida</taxon>
        <taxon>eudicotyledons</taxon>
        <taxon>Gunneridae</taxon>
        <taxon>Pentapetalae</taxon>
        <taxon>rosids</taxon>
        <taxon>malvids</taxon>
        <taxon>Sapindales</taxon>
        <taxon>Anacardiaceae</taxon>
        <taxon>Pistacia</taxon>
    </lineage>
</organism>
<evidence type="ECO:0000313" key="2">
    <source>
        <dbReference type="Proteomes" id="UP001163603"/>
    </source>
</evidence>
<gene>
    <name evidence="1" type="ORF">Pint_12261</name>
</gene>
<comment type="caution">
    <text evidence="1">The sequence shown here is derived from an EMBL/GenBank/DDBJ whole genome shotgun (WGS) entry which is preliminary data.</text>
</comment>